<evidence type="ECO:0000313" key="4">
    <source>
        <dbReference type="EMBL" id="MDQ0475331.1"/>
    </source>
</evidence>
<dbReference type="EC" id="6.3.5.6" evidence="4"/>
<dbReference type="Proteomes" id="UP001242480">
    <property type="component" value="Unassembled WGS sequence"/>
</dbReference>
<dbReference type="EMBL" id="JAUSVX010000033">
    <property type="protein sequence ID" value="MDQ0475331.1"/>
    <property type="molecule type" value="Genomic_DNA"/>
</dbReference>
<reference evidence="4 5" key="1">
    <citation type="submission" date="2023-07" db="EMBL/GenBank/DDBJ databases">
        <title>Genomic Encyclopedia of Type Strains, Phase IV (KMG-IV): sequencing the most valuable type-strain genomes for metagenomic binning, comparative biology and taxonomic classification.</title>
        <authorList>
            <person name="Goeker M."/>
        </authorList>
    </citation>
    <scope>NUCLEOTIDE SEQUENCE [LARGE SCALE GENOMIC DNA]</scope>
    <source>
        <strain evidence="4 5">DSM 19619</strain>
    </source>
</reference>
<protein>
    <submittedName>
        <fullName evidence="4">Aspartyl-tRNA(Asn)/glutamyl-tRNA(Gln) amidotransferase subunit A</fullName>
        <ecNumber evidence="4">6.3.5.6</ecNumber>
        <ecNumber evidence="4">6.3.5.7</ecNumber>
    </submittedName>
</protein>
<feature type="compositionally biased region" description="Basic and acidic residues" evidence="2">
    <location>
        <begin position="52"/>
        <end position="62"/>
    </location>
</feature>
<dbReference type="InterPro" id="IPR000120">
    <property type="entry name" value="Amidase"/>
</dbReference>
<dbReference type="PANTHER" id="PTHR11895:SF7">
    <property type="entry name" value="GLUTAMYL-TRNA(GLN) AMIDOTRANSFERASE SUBUNIT A, MITOCHONDRIAL"/>
    <property type="match status" value="1"/>
</dbReference>
<dbReference type="GO" id="GO:0050567">
    <property type="term" value="F:glutaminyl-tRNA synthase (glutamine-hydrolyzing) activity"/>
    <property type="evidence" value="ECO:0007669"/>
    <property type="project" value="UniProtKB-EC"/>
</dbReference>
<keyword evidence="4" id="KW-0436">Ligase</keyword>
<dbReference type="Gene3D" id="3.90.1300.10">
    <property type="entry name" value="Amidase signature (AS) domain"/>
    <property type="match status" value="1"/>
</dbReference>
<organism evidence="4 5">
    <name type="scientific">Labrys wisconsinensis</name>
    <dbReference type="NCBI Taxonomy" id="425677"/>
    <lineage>
        <taxon>Bacteria</taxon>
        <taxon>Pseudomonadati</taxon>
        <taxon>Pseudomonadota</taxon>
        <taxon>Alphaproteobacteria</taxon>
        <taxon>Hyphomicrobiales</taxon>
        <taxon>Xanthobacteraceae</taxon>
        <taxon>Labrys</taxon>
    </lineage>
</organism>
<evidence type="ECO:0000259" key="3">
    <source>
        <dbReference type="Pfam" id="PF01425"/>
    </source>
</evidence>
<comment type="caution">
    <text evidence="4">The sequence shown here is derived from an EMBL/GenBank/DDBJ whole genome shotgun (WGS) entry which is preliminary data.</text>
</comment>
<keyword evidence="5" id="KW-1185">Reference proteome</keyword>
<evidence type="ECO:0000256" key="1">
    <source>
        <dbReference type="ARBA" id="ARBA00009199"/>
    </source>
</evidence>
<dbReference type="GO" id="GO:0050566">
    <property type="term" value="F:asparaginyl-tRNA synthase (glutamine-hydrolyzing) activity"/>
    <property type="evidence" value="ECO:0007669"/>
    <property type="project" value="UniProtKB-EC"/>
</dbReference>
<dbReference type="InterPro" id="IPR023631">
    <property type="entry name" value="Amidase_dom"/>
</dbReference>
<name>A0ABU0JM09_9HYPH</name>
<feature type="region of interest" description="Disordered" evidence="2">
    <location>
        <begin position="52"/>
        <end position="74"/>
    </location>
</feature>
<dbReference type="InterPro" id="IPR036928">
    <property type="entry name" value="AS_sf"/>
</dbReference>
<sequence length="469" mass="49669">MTRPLWTLGARGLSERLATGTMTPLAVLDDLLDRHDRLAPALNAFTHLDRDGARRDAEEATKRSRAGRRRGPLDGIPVAVKDNIFVKGMPARYGSLLLRDHVADVDDICIERLRAAGAIIVGKTTTPEFALSGRTESRLSGSTRNPWDTALTAGGSSGGSVAAVAAGIVPLALGTDAGGSTRMPASYNGLLGLRPSNGRIPRRHGFPPMSLDFQVIGLLARTVDDLGLLYGALAGPDPRDPQSCRLPAERMTAPRLRIGWFAAVEDIRPDDAVLAALDDVRRGLADLGHDIIPREPPYRPSQLQPIWDTLTAAGAARMAARFPDRWQAEMNDNVADLARRGMALPAAAYVEALDALSALRASVAEAWGDVDAFLLPTAPAPAWPAGEPHPRTIGGRPGSVAGQGVFCGWVNALGLPALNIPAGRHPDGRPVGVQIVARFAAEADLFRLAAGLEPALQWAGSWPALAETV</sequence>
<dbReference type="PANTHER" id="PTHR11895">
    <property type="entry name" value="TRANSAMIDASE"/>
    <property type="match status" value="1"/>
</dbReference>
<dbReference type="SUPFAM" id="SSF75304">
    <property type="entry name" value="Amidase signature (AS) enzymes"/>
    <property type="match status" value="1"/>
</dbReference>
<evidence type="ECO:0000313" key="5">
    <source>
        <dbReference type="Proteomes" id="UP001242480"/>
    </source>
</evidence>
<comment type="similarity">
    <text evidence="1">Belongs to the amidase family.</text>
</comment>
<feature type="domain" description="Amidase" evidence="3">
    <location>
        <begin position="27"/>
        <end position="445"/>
    </location>
</feature>
<evidence type="ECO:0000256" key="2">
    <source>
        <dbReference type="SAM" id="MobiDB-lite"/>
    </source>
</evidence>
<proteinExistence type="inferred from homology"/>
<dbReference type="Pfam" id="PF01425">
    <property type="entry name" value="Amidase"/>
    <property type="match status" value="1"/>
</dbReference>
<dbReference type="EC" id="6.3.5.7" evidence="4"/>
<gene>
    <name evidence="4" type="ORF">QO011_008374</name>
</gene>
<dbReference type="RefSeq" id="WP_307286422.1">
    <property type="nucleotide sequence ID" value="NZ_JAUSVX010000033.1"/>
</dbReference>
<accession>A0ABU0JM09</accession>